<dbReference type="Proteomes" id="UP001167357">
    <property type="component" value="Unassembled WGS sequence"/>
</dbReference>
<evidence type="ECO:0000313" key="2">
    <source>
        <dbReference type="Proteomes" id="UP001167357"/>
    </source>
</evidence>
<evidence type="ECO:0000313" key="1">
    <source>
        <dbReference type="EMBL" id="MCL1550533.1"/>
    </source>
</evidence>
<gene>
    <name evidence="1" type="ORF">M3O51_04150</name>
</gene>
<name>A0ABT0LMF5_9XANT</name>
<accession>A0ABT0LMF5</accession>
<dbReference type="EMBL" id="JAMBED010000005">
    <property type="protein sequence ID" value="MCL1550533.1"/>
    <property type="molecule type" value="Genomic_DNA"/>
</dbReference>
<comment type="caution">
    <text evidence="1">The sequence shown here is derived from an EMBL/GenBank/DDBJ whole genome shotgun (WGS) entry which is preliminary data.</text>
</comment>
<protein>
    <submittedName>
        <fullName evidence="1">Uncharacterized protein</fullName>
    </submittedName>
</protein>
<reference evidence="1" key="1">
    <citation type="submission" date="2022-04" db="EMBL/GenBank/DDBJ databases">
        <title>Genomic comparison of 19 strains of Xanthomonas nasturtii, a newly emerging watercress pathogen.</title>
        <authorList>
            <person name="Harrison J."/>
            <person name="Greer S."/>
            <person name="Hussain R."/>
            <person name="Lascelles D."/>
            <person name="Roberts M."/>
            <person name="Carter B."/>
            <person name="Bryning A."/>
            <person name="Carroll S."/>
            <person name="Aspin A."/>
            <person name="Cruz L."/>
            <person name="Cruz J."/>
            <person name="Grant M."/>
            <person name="Vicente J."/>
            <person name="Studholme D.J."/>
        </authorList>
    </citation>
    <scope>NUCLEOTIDE SEQUENCE</scope>
    <source>
        <strain evidence="1">10016B</strain>
    </source>
</reference>
<proteinExistence type="predicted"/>
<organism evidence="1 2">
    <name type="scientific">Xanthomonas nasturtii</name>
    <dbReference type="NCBI Taxonomy" id="1843581"/>
    <lineage>
        <taxon>Bacteria</taxon>
        <taxon>Pseudomonadati</taxon>
        <taxon>Pseudomonadota</taxon>
        <taxon>Gammaproteobacteria</taxon>
        <taxon>Lysobacterales</taxon>
        <taxon>Lysobacteraceae</taxon>
        <taxon>Xanthomonas</taxon>
    </lineage>
</organism>
<keyword evidence="2" id="KW-1185">Reference proteome</keyword>
<sequence>MLPLVVLTIAWQWRSLPSMPAQNAGQRSSIVSLLKRRYVARAMLAIRWPSNRH</sequence>